<name>A0A8J2HP66_COTCN</name>
<sequence>MSSVAARWIYMLDLLRTSAETKLQRDAIVAETMKMIRIFIVSLFSTMITRSSNASPAYPCPMPVSTLPSGLHMLAPPREVTASQIKSMNDVVIRQPGWTIKWPLQSTHLIRDNGEFYFLVLTHLKQ</sequence>
<proteinExistence type="predicted"/>
<protein>
    <submittedName>
        <fullName evidence="1">Uncharacterized protein</fullName>
    </submittedName>
</protein>
<dbReference type="Proteomes" id="UP000786811">
    <property type="component" value="Unassembled WGS sequence"/>
</dbReference>
<organism evidence="1 2">
    <name type="scientific">Cotesia congregata</name>
    <name type="common">Parasitoid wasp</name>
    <name type="synonym">Apanteles congregatus</name>
    <dbReference type="NCBI Taxonomy" id="51543"/>
    <lineage>
        <taxon>Eukaryota</taxon>
        <taxon>Metazoa</taxon>
        <taxon>Ecdysozoa</taxon>
        <taxon>Arthropoda</taxon>
        <taxon>Hexapoda</taxon>
        <taxon>Insecta</taxon>
        <taxon>Pterygota</taxon>
        <taxon>Neoptera</taxon>
        <taxon>Endopterygota</taxon>
        <taxon>Hymenoptera</taxon>
        <taxon>Apocrita</taxon>
        <taxon>Ichneumonoidea</taxon>
        <taxon>Braconidae</taxon>
        <taxon>Microgastrinae</taxon>
        <taxon>Cotesia</taxon>
    </lineage>
</organism>
<reference evidence="1" key="1">
    <citation type="submission" date="2021-04" db="EMBL/GenBank/DDBJ databases">
        <authorList>
            <person name="Chebbi M.A.C M."/>
        </authorList>
    </citation>
    <scope>NUCLEOTIDE SEQUENCE</scope>
</reference>
<comment type="caution">
    <text evidence="1">The sequence shown here is derived from an EMBL/GenBank/DDBJ whole genome shotgun (WGS) entry which is preliminary data.</text>
</comment>
<gene>
    <name evidence="1" type="ORF">HICCMSTLAB_LOCUS12156</name>
</gene>
<dbReference type="EMBL" id="CAJNRD030001124">
    <property type="protein sequence ID" value="CAG5106230.1"/>
    <property type="molecule type" value="Genomic_DNA"/>
</dbReference>
<evidence type="ECO:0000313" key="2">
    <source>
        <dbReference type="Proteomes" id="UP000786811"/>
    </source>
</evidence>
<accession>A0A8J2HP66</accession>
<keyword evidence="2" id="KW-1185">Reference proteome</keyword>
<evidence type="ECO:0000313" key="1">
    <source>
        <dbReference type="EMBL" id="CAG5106230.1"/>
    </source>
</evidence>
<dbReference type="AlphaFoldDB" id="A0A8J2HP66"/>